<evidence type="ECO:0000256" key="9">
    <source>
        <dbReference type="HAMAP-Rule" id="MF_00335"/>
    </source>
</evidence>
<gene>
    <name evidence="9 13" type="primary">rny</name>
    <name evidence="13" type="ORF">EIB74_07705</name>
</gene>
<evidence type="ECO:0000256" key="1">
    <source>
        <dbReference type="ARBA" id="ARBA00022475"/>
    </source>
</evidence>
<evidence type="ECO:0000256" key="6">
    <source>
        <dbReference type="ARBA" id="ARBA00022884"/>
    </source>
</evidence>
<dbReference type="InterPro" id="IPR004087">
    <property type="entry name" value="KH_dom"/>
</dbReference>
<dbReference type="NCBIfam" id="TIGR00277">
    <property type="entry name" value="HDIG"/>
    <property type="match status" value="1"/>
</dbReference>
<keyword evidence="1 9" id="KW-1003">Cell membrane</keyword>
<dbReference type="EC" id="3.1.-.-" evidence="9 10"/>
<dbReference type="Pfam" id="PF12072">
    <property type="entry name" value="RNase_Y_N"/>
    <property type="match status" value="1"/>
</dbReference>
<keyword evidence="4 9" id="KW-0255">Endonuclease</keyword>
<dbReference type="InterPro" id="IPR022711">
    <property type="entry name" value="RNase_Y_N"/>
</dbReference>
<dbReference type="Gene3D" id="3.30.1370.10">
    <property type="entry name" value="K Homology domain, type 1"/>
    <property type="match status" value="1"/>
</dbReference>
<dbReference type="Gene3D" id="1.10.3210.10">
    <property type="entry name" value="Hypothetical protein af1432"/>
    <property type="match status" value="1"/>
</dbReference>
<evidence type="ECO:0000256" key="3">
    <source>
        <dbReference type="ARBA" id="ARBA00022722"/>
    </source>
</evidence>
<dbReference type="PANTHER" id="PTHR12826:SF15">
    <property type="entry name" value="RIBONUCLEASE Y"/>
    <property type="match status" value="1"/>
</dbReference>
<feature type="region of interest" description="Disordered" evidence="11">
    <location>
        <begin position="76"/>
        <end position="101"/>
    </location>
</feature>
<dbReference type="GO" id="GO:0005886">
    <property type="term" value="C:plasma membrane"/>
    <property type="evidence" value="ECO:0007669"/>
    <property type="project" value="UniProtKB-SubCell"/>
</dbReference>
<evidence type="ECO:0000256" key="2">
    <source>
        <dbReference type="ARBA" id="ARBA00022692"/>
    </source>
</evidence>
<dbReference type="SUPFAM" id="SSF109604">
    <property type="entry name" value="HD-domain/PDEase-like"/>
    <property type="match status" value="1"/>
</dbReference>
<dbReference type="CDD" id="cd22431">
    <property type="entry name" value="KH-I_RNaseY"/>
    <property type="match status" value="1"/>
</dbReference>
<comment type="function">
    <text evidence="9">Endoribonuclease that initiates mRNA decay.</text>
</comment>
<dbReference type="Pfam" id="PF01966">
    <property type="entry name" value="HD"/>
    <property type="match status" value="1"/>
</dbReference>
<dbReference type="FunFam" id="3.30.1370.10:FF:000006">
    <property type="entry name" value="Ribonuclease Y"/>
    <property type="match status" value="1"/>
</dbReference>
<proteinExistence type="inferred from homology"/>
<dbReference type="AlphaFoldDB" id="A0A3G8YBP4"/>
<keyword evidence="7 9" id="KW-1133">Transmembrane helix</keyword>
<keyword evidence="14" id="KW-1185">Reference proteome</keyword>
<dbReference type="GO" id="GO:0004521">
    <property type="term" value="F:RNA endonuclease activity"/>
    <property type="evidence" value="ECO:0007669"/>
    <property type="project" value="UniProtKB-UniRule"/>
</dbReference>
<dbReference type="PROSITE" id="PS51831">
    <property type="entry name" value="HD"/>
    <property type="match status" value="1"/>
</dbReference>
<dbReference type="GO" id="GO:0016787">
    <property type="term" value="F:hydrolase activity"/>
    <property type="evidence" value="ECO:0007669"/>
    <property type="project" value="UniProtKB-KW"/>
</dbReference>
<evidence type="ECO:0000256" key="4">
    <source>
        <dbReference type="ARBA" id="ARBA00022759"/>
    </source>
</evidence>
<comment type="subcellular location">
    <subcellularLocation>
        <location evidence="9">Cell membrane</location>
        <topology evidence="9">Single-pass membrane protein</topology>
    </subcellularLocation>
</comment>
<dbReference type="GO" id="GO:0006402">
    <property type="term" value="P:mRNA catabolic process"/>
    <property type="evidence" value="ECO:0007669"/>
    <property type="project" value="UniProtKB-UniRule"/>
</dbReference>
<feature type="transmembrane region" description="Helical" evidence="9">
    <location>
        <begin position="6"/>
        <end position="24"/>
    </location>
</feature>
<evidence type="ECO:0000256" key="11">
    <source>
        <dbReference type="SAM" id="MobiDB-lite"/>
    </source>
</evidence>
<dbReference type="RefSeq" id="WP_124802052.1">
    <property type="nucleotide sequence ID" value="NZ_CP034161.1"/>
</dbReference>
<dbReference type="InterPro" id="IPR004088">
    <property type="entry name" value="KH_dom_type_1"/>
</dbReference>
<dbReference type="SMART" id="SM00322">
    <property type="entry name" value="KH"/>
    <property type="match status" value="1"/>
</dbReference>
<dbReference type="Proteomes" id="UP000281810">
    <property type="component" value="Chromosome"/>
</dbReference>
<dbReference type="EMBL" id="CP034161">
    <property type="protein sequence ID" value="AZI39854.1"/>
    <property type="molecule type" value="Genomic_DNA"/>
</dbReference>
<dbReference type="PANTHER" id="PTHR12826">
    <property type="entry name" value="RIBONUCLEASE Y"/>
    <property type="match status" value="1"/>
</dbReference>
<keyword evidence="3 9" id="KW-0540">Nuclease</keyword>
<comment type="similarity">
    <text evidence="9">Belongs to the RNase Y family.</text>
</comment>
<evidence type="ECO:0000256" key="10">
    <source>
        <dbReference type="NCBIfam" id="TIGR03319"/>
    </source>
</evidence>
<dbReference type="NCBIfam" id="TIGR03319">
    <property type="entry name" value="RNase_Y"/>
    <property type="match status" value="1"/>
</dbReference>
<evidence type="ECO:0000256" key="5">
    <source>
        <dbReference type="ARBA" id="ARBA00022801"/>
    </source>
</evidence>
<dbReference type="InterPro" id="IPR036612">
    <property type="entry name" value="KH_dom_type_1_sf"/>
</dbReference>
<keyword evidence="5 9" id="KW-0378">Hydrolase</keyword>
<reference evidence="14" key="1">
    <citation type="submission" date="2018-11" db="EMBL/GenBank/DDBJ databases">
        <title>Proposal to divide the Flavobacteriaceae and reorganize its genera based on Amino Acid Identity values calculated from whole genome sequences.</title>
        <authorList>
            <person name="Nicholson A.C."/>
            <person name="Gulvik C.A."/>
            <person name="Whitney A.M."/>
            <person name="Humrighouse B.W."/>
            <person name="Bell M."/>
            <person name="Holmes B."/>
            <person name="Steigerwalt A.B."/>
            <person name="Villarma A."/>
            <person name="Sheth M."/>
            <person name="Batra D."/>
            <person name="Pryor J."/>
            <person name="Bernardet J.-F."/>
            <person name="Hugo C."/>
            <person name="Kampfer P."/>
            <person name="Newman J.D."/>
            <person name="McQuiston J.R."/>
        </authorList>
    </citation>
    <scope>NUCLEOTIDE SEQUENCE [LARGE SCALE GENOMIC DNA]</scope>
    <source>
        <strain evidence="14">F5649</strain>
    </source>
</reference>
<dbReference type="SUPFAM" id="SSF54791">
    <property type="entry name" value="Eukaryotic type KH-domain (KH-domain type I)"/>
    <property type="match status" value="1"/>
</dbReference>
<keyword evidence="8 9" id="KW-0472">Membrane</keyword>
<dbReference type="GO" id="GO:0003723">
    <property type="term" value="F:RNA binding"/>
    <property type="evidence" value="ECO:0007669"/>
    <property type="project" value="UniProtKB-UniRule"/>
</dbReference>
<dbReference type="SMART" id="SM00471">
    <property type="entry name" value="HDc"/>
    <property type="match status" value="1"/>
</dbReference>
<keyword evidence="6 9" id="KW-0694">RNA-binding</keyword>
<evidence type="ECO:0000313" key="14">
    <source>
        <dbReference type="Proteomes" id="UP000281810"/>
    </source>
</evidence>
<dbReference type="CDD" id="cd00077">
    <property type="entry name" value="HDc"/>
    <property type="match status" value="1"/>
</dbReference>
<dbReference type="FunFam" id="1.10.3210.10:FF:000013">
    <property type="entry name" value="Ribonuclease Y"/>
    <property type="match status" value="1"/>
</dbReference>
<evidence type="ECO:0000259" key="12">
    <source>
        <dbReference type="PROSITE" id="PS51831"/>
    </source>
</evidence>
<evidence type="ECO:0000256" key="7">
    <source>
        <dbReference type="ARBA" id="ARBA00022989"/>
    </source>
</evidence>
<dbReference type="InterPro" id="IPR006674">
    <property type="entry name" value="HD_domain"/>
</dbReference>
<name>A0A3G8YBP4_9FLAO</name>
<dbReference type="Pfam" id="PF00013">
    <property type="entry name" value="KH_1"/>
    <property type="match status" value="1"/>
</dbReference>
<evidence type="ECO:0000313" key="13">
    <source>
        <dbReference type="EMBL" id="AZI39854.1"/>
    </source>
</evidence>
<protein>
    <recommendedName>
        <fullName evidence="9 10">Ribonuclease Y</fullName>
        <shortName evidence="9">RNase Y</shortName>
        <ecNumber evidence="9 10">3.1.-.-</ecNumber>
    </recommendedName>
</protein>
<evidence type="ECO:0000256" key="8">
    <source>
        <dbReference type="ARBA" id="ARBA00023136"/>
    </source>
</evidence>
<accession>A0A3G8YBP4</accession>
<dbReference type="OrthoDB" id="9803205at2"/>
<keyword evidence="2 9" id="KW-0812">Transmembrane</keyword>
<organism evidence="13 14">
    <name type="scientific">Epilithonimonas vandammei</name>
    <dbReference type="NCBI Taxonomy" id="2487072"/>
    <lineage>
        <taxon>Bacteria</taxon>
        <taxon>Pseudomonadati</taxon>
        <taxon>Bacteroidota</taxon>
        <taxon>Flavobacteriia</taxon>
        <taxon>Flavobacteriales</taxon>
        <taxon>Weeksellaceae</taxon>
        <taxon>Chryseobacterium group</taxon>
        <taxon>Epilithonimonas</taxon>
    </lineage>
</organism>
<dbReference type="InterPro" id="IPR017705">
    <property type="entry name" value="Ribonuclease_Y"/>
</dbReference>
<dbReference type="PROSITE" id="PS50084">
    <property type="entry name" value="KH_TYPE_1"/>
    <property type="match status" value="1"/>
</dbReference>
<dbReference type="InterPro" id="IPR006675">
    <property type="entry name" value="HDIG_dom"/>
</dbReference>
<dbReference type="HAMAP" id="MF_00335">
    <property type="entry name" value="RNase_Y"/>
    <property type="match status" value="1"/>
</dbReference>
<feature type="domain" description="HD" evidence="12">
    <location>
        <begin position="339"/>
        <end position="432"/>
    </location>
</feature>
<sequence length="523" mass="58405">MDTITIIIGVVALLIGAVAGLFFGKSSINSKAKYMIEDAKKSAENIIEKANVQAEAVKKEKQLQAKERFLELKSQHDADIQSREKKMQESEKRIKDKESKLNDELSKAGKLEKDLEKQINDYNKKLEILQKKQHDLDVATAQKVEMLEKISNYSAEEAKSELVESLRAEAKTKAQAHVQSIMEEAQLNAKNEARKIIIQTIQRIGTEQAIENSVSVFNIESDEIKGRIIGREGRNIRALEAATGVEIIVDDTPEAILLSCFDPVRREIARLSLHRLVTDGRIHPARIEEVVDKTRKQIEEEIIEVGKRTIIDLGIHGLHPELVKIVGRMKFRSSYGQNLLQHSREVANIAATMAAELGLNVKLAKRAGLLHDIGKVPEQESELPHALLGMQWAEKYGENAEVINAIGAHHDEIEMTSLLSPIIQVADAISGARPGARRQVLESYIQRLKDLEAAALSFEGVSSAYAIQAGRELRVMVESSKVNDENAYQLSYDISEKIQNELTYPGQVKVTVIRETRAVNIAR</sequence>
<dbReference type="InterPro" id="IPR003607">
    <property type="entry name" value="HD/PDEase_dom"/>
</dbReference>